<keyword evidence="9" id="KW-1185">Reference proteome</keyword>
<dbReference type="Gene3D" id="2.10.109.10">
    <property type="entry name" value="Umud Fragment, subunit A"/>
    <property type="match status" value="1"/>
</dbReference>
<feature type="domain" description="Peptidase S26" evidence="7">
    <location>
        <begin position="102"/>
        <end position="136"/>
    </location>
</feature>
<dbReference type="InterPro" id="IPR000223">
    <property type="entry name" value="Pept_S26A_signal_pept_1"/>
</dbReference>
<dbReference type="SUPFAM" id="SSF51306">
    <property type="entry name" value="LexA/Signal peptidase"/>
    <property type="match status" value="1"/>
</dbReference>
<dbReference type="EC" id="3.4.21.89" evidence="3 6"/>
<dbReference type="InterPro" id="IPR036286">
    <property type="entry name" value="LexA/Signal_pep-like_sf"/>
</dbReference>
<dbReference type="AlphaFoldDB" id="A0A0E9LTN3"/>
<name>A0A0E9LTN3_9BACT</name>
<comment type="catalytic activity">
    <reaction evidence="1 6">
        <text>Cleavage of hydrophobic, N-terminal signal or leader sequences from secreted and periplasmic proteins.</text>
        <dbReference type="EC" id="3.4.21.89"/>
    </reaction>
</comment>
<evidence type="ECO:0000256" key="5">
    <source>
        <dbReference type="ARBA" id="ARBA00022801"/>
    </source>
</evidence>
<dbReference type="EMBL" id="BAZW01000005">
    <property type="protein sequence ID" value="GAO28927.1"/>
    <property type="molecule type" value="Genomic_DNA"/>
</dbReference>
<evidence type="ECO:0000256" key="3">
    <source>
        <dbReference type="ARBA" id="ARBA00013208"/>
    </source>
</evidence>
<evidence type="ECO:0000259" key="7">
    <source>
        <dbReference type="Pfam" id="PF10502"/>
    </source>
</evidence>
<dbReference type="PANTHER" id="PTHR43390">
    <property type="entry name" value="SIGNAL PEPTIDASE I"/>
    <property type="match status" value="1"/>
</dbReference>
<dbReference type="GO" id="GO:0009003">
    <property type="term" value="F:signal peptidase activity"/>
    <property type="evidence" value="ECO:0007669"/>
    <property type="project" value="UniProtKB-EC"/>
</dbReference>
<dbReference type="Pfam" id="PF10502">
    <property type="entry name" value="Peptidase_S26"/>
    <property type="match status" value="1"/>
</dbReference>
<dbReference type="NCBIfam" id="TIGR02227">
    <property type="entry name" value="sigpep_I_bact"/>
    <property type="match status" value="1"/>
</dbReference>
<evidence type="ECO:0000256" key="4">
    <source>
        <dbReference type="ARBA" id="ARBA00019232"/>
    </source>
</evidence>
<sequence>MTEEMAERVRGYEFVKTLEKDQSRSNGSGMQVFPYSQHFNWSRDNYGPLLMPEKGATVELTMDNLLLYERIITAYEGNTLEVKDNTIYINGEATSSYTFNMDYYFMLGDNRHKSADSRYWGFVPEDHIVGRPVLVWLSLNKDKGFPGNIRWDRFFKFVRNN</sequence>
<dbReference type="InterPro" id="IPR019758">
    <property type="entry name" value="Pept_S26A_signal_pept_1_CS"/>
</dbReference>
<keyword evidence="6" id="KW-0645">Protease</keyword>
<comment type="similarity">
    <text evidence="2 6">Belongs to the peptidase S26 family.</text>
</comment>
<organism evidence="8 9">
    <name type="scientific">Geofilum rubicundum JCM 15548</name>
    <dbReference type="NCBI Taxonomy" id="1236989"/>
    <lineage>
        <taxon>Bacteria</taxon>
        <taxon>Pseudomonadati</taxon>
        <taxon>Bacteroidota</taxon>
        <taxon>Bacteroidia</taxon>
        <taxon>Marinilabiliales</taxon>
        <taxon>Marinilabiliaceae</taxon>
        <taxon>Geofilum</taxon>
    </lineage>
</organism>
<dbReference type="InterPro" id="IPR019533">
    <property type="entry name" value="Peptidase_S26"/>
</dbReference>
<evidence type="ECO:0000256" key="2">
    <source>
        <dbReference type="ARBA" id="ARBA00009370"/>
    </source>
</evidence>
<accession>A0A0E9LTN3</accession>
<dbReference type="PROSITE" id="PS00761">
    <property type="entry name" value="SPASE_I_3"/>
    <property type="match status" value="1"/>
</dbReference>
<gene>
    <name evidence="8" type="ORF">JCM15548_11071</name>
</gene>
<dbReference type="RefSeq" id="WP_227625463.1">
    <property type="nucleotide sequence ID" value="NZ_BAZW01000005.1"/>
</dbReference>
<dbReference type="CDD" id="cd06530">
    <property type="entry name" value="S26_SPase_I"/>
    <property type="match status" value="1"/>
</dbReference>
<dbReference type="Proteomes" id="UP000032900">
    <property type="component" value="Unassembled WGS sequence"/>
</dbReference>
<dbReference type="PANTHER" id="PTHR43390:SF1">
    <property type="entry name" value="CHLOROPLAST PROCESSING PEPTIDASE"/>
    <property type="match status" value="1"/>
</dbReference>
<dbReference type="GO" id="GO:0006465">
    <property type="term" value="P:signal peptide processing"/>
    <property type="evidence" value="ECO:0007669"/>
    <property type="project" value="InterPro"/>
</dbReference>
<dbReference type="GO" id="GO:0004252">
    <property type="term" value="F:serine-type endopeptidase activity"/>
    <property type="evidence" value="ECO:0007669"/>
    <property type="project" value="InterPro"/>
</dbReference>
<evidence type="ECO:0000256" key="6">
    <source>
        <dbReference type="RuleBase" id="RU362042"/>
    </source>
</evidence>
<proteinExistence type="inferred from homology"/>
<dbReference type="GO" id="GO:0016020">
    <property type="term" value="C:membrane"/>
    <property type="evidence" value="ECO:0007669"/>
    <property type="project" value="UniProtKB-SubCell"/>
</dbReference>
<comment type="caution">
    <text evidence="8">The sequence shown here is derived from an EMBL/GenBank/DDBJ whole genome shotgun (WGS) entry which is preliminary data.</text>
</comment>
<comment type="subcellular location">
    <subcellularLocation>
        <location evidence="6">Membrane</location>
        <topology evidence="6">Single-pass type II membrane protein</topology>
    </subcellularLocation>
</comment>
<evidence type="ECO:0000256" key="1">
    <source>
        <dbReference type="ARBA" id="ARBA00000677"/>
    </source>
</evidence>
<reference evidence="8 9" key="1">
    <citation type="journal article" date="2015" name="Microbes Environ.">
        <title>Distribution and evolution of nitrogen fixation genes in the phylum bacteroidetes.</title>
        <authorList>
            <person name="Inoue J."/>
            <person name="Oshima K."/>
            <person name="Suda W."/>
            <person name="Sakamoto M."/>
            <person name="Iino T."/>
            <person name="Noda S."/>
            <person name="Hongoh Y."/>
            <person name="Hattori M."/>
            <person name="Ohkuma M."/>
        </authorList>
    </citation>
    <scope>NUCLEOTIDE SEQUENCE [LARGE SCALE GENOMIC DNA]</scope>
    <source>
        <strain evidence="8">JCM 15548</strain>
    </source>
</reference>
<protein>
    <recommendedName>
        <fullName evidence="4 6">Signal peptidase I</fullName>
        <ecNumber evidence="3 6">3.4.21.89</ecNumber>
    </recommendedName>
</protein>
<evidence type="ECO:0000313" key="9">
    <source>
        <dbReference type="Proteomes" id="UP000032900"/>
    </source>
</evidence>
<keyword evidence="5 6" id="KW-0378">Hydrolase</keyword>
<dbReference type="STRING" id="1236989.JCM15548_11071"/>
<evidence type="ECO:0000313" key="8">
    <source>
        <dbReference type="EMBL" id="GAO28927.1"/>
    </source>
</evidence>